<reference evidence="1" key="1">
    <citation type="submission" date="2020-05" db="UniProtKB">
        <authorList>
            <consortium name="EnsemblMetazoa"/>
        </authorList>
    </citation>
    <scope>IDENTIFICATION</scope>
    <source>
        <strain evidence="1">FUMOZ</strain>
    </source>
</reference>
<organism evidence="1">
    <name type="scientific">Anopheles funestus</name>
    <name type="common">African malaria mosquito</name>
    <dbReference type="NCBI Taxonomy" id="62324"/>
    <lineage>
        <taxon>Eukaryota</taxon>
        <taxon>Metazoa</taxon>
        <taxon>Ecdysozoa</taxon>
        <taxon>Arthropoda</taxon>
        <taxon>Hexapoda</taxon>
        <taxon>Insecta</taxon>
        <taxon>Pterygota</taxon>
        <taxon>Neoptera</taxon>
        <taxon>Endopterygota</taxon>
        <taxon>Diptera</taxon>
        <taxon>Nematocera</taxon>
        <taxon>Culicoidea</taxon>
        <taxon>Culicidae</taxon>
        <taxon>Anophelinae</taxon>
        <taxon>Anopheles</taxon>
    </lineage>
</organism>
<dbReference type="EnsemblMetazoa" id="AFUN008540-RA">
    <property type="protein sequence ID" value="AFUN008540-PA"/>
    <property type="gene ID" value="AFUN008540"/>
</dbReference>
<evidence type="ECO:0000313" key="1">
    <source>
        <dbReference type="EnsemblMetazoa" id="AFUN008540-PA"/>
    </source>
</evidence>
<dbReference type="AlphaFoldDB" id="A0A182RQJ8"/>
<protein>
    <submittedName>
        <fullName evidence="1">Uncharacterized protein</fullName>
    </submittedName>
</protein>
<sequence>MNAIVQRIMGMYLLKAHCSSPFITKTHIFAVRDETRNSISHGLCWL</sequence>
<name>A0A182RQJ8_ANOFN</name>
<dbReference type="VEuPathDB" id="VectorBase:AFUN008540"/>
<accession>A0A182RQJ8</accession>
<proteinExistence type="predicted"/>